<evidence type="ECO:0000313" key="7">
    <source>
        <dbReference type="Proteomes" id="UP001412239"/>
    </source>
</evidence>
<comment type="similarity">
    <text evidence="1">Belongs to the WD repeat mio family.</text>
</comment>
<reference evidence="6" key="1">
    <citation type="submission" date="2015-10" db="EMBL/GenBank/DDBJ databases">
        <authorList>
            <person name="Regsiter A."/>
            <person name="william w."/>
        </authorList>
    </citation>
    <scope>NUCLEOTIDE SEQUENCE</scope>
    <source>
        <strain evidence="6">Montdore</strain>
    </source>
</reference>
<dbReference type="Gene3D" id="2.130.10.10">
    <property type="entry name" value="YVTN repeat-like/Quinoprotein amine dehydrogenase"/>
    <property type="match status" value="1"/>
</dbReference>
<evidence type="ECO:0000256" key="1">
    <source>
        <dbReference type="ARBA" id="ARBA00009713"/>
    </source>
</evidence>
<dbReference type="Pfam" id="PF21720">
    <property type="entry name" value="MIOS_WD40"/>
    <property type="match status" value="1"/>
</dbReference>
<gene>
    <name evidence="6" type="ORF">GSTUAT00008944001</name>
</gene>
<dbReference type="PROSITE" id="PS00028">
    <property type="entry name" value="ZINC_FINGER_C2H2_1"/>
    <property type="match status" value="1"/>
</dbReference>
<evidence type="ECO:0000259" key="5">
    <source>
        <dbReference type="PROSITE" id="PS00028"/>
    </source>
</evidence>
<dbReference type="GO" id="GO:1904263">
    <property type="term" value="P:positive regulation of TORC1 signaling"/>
    <property type="evidence" value="ECO:0007669"/>
    <property type="project" value="TreeGrafter"/>
</dbReference>
<dbReference type="SUPFAM" id="SSF50978">
    <property type="entry name" value="WD40 repeat-like"/>
    <property type="match status" value="1"/>
</dbReference>
<evidence type="ECO:0000256" key="3">
    <source>
        <dbReference type="ARBA" id="ARBA00022737"/>
    </source>
</evidence>
<feature type="compositionally biased region" description="Basic residues" evidence="4">
    <location>
        <begin position="934"/>
        <end position="955"/>
    </location>
</feature>
<dbReference type="CDD" id="cd16691">
    <property type="entry name" value="mRING-H2-C3H3C2_Mio"/>
    <property type="match status" value="1"/>
</dbReference>
<dbReference type="InterPro" id="IPR036322">
    <property type="entry name" value="WD40_repeat_dom_sf"/>
</dbReference>
<keyword evidence="3" id="KW-0677">Repeat</keyword>
<dbReference type="InterPro" id="IPR049092">
    <property type="entry name" value="MIOS_a-sol"/>
</dbReference>
<organism evidence="6 7">
    <name type="scientific">Tuber aestivum</name>
    <name type="common">summer truffle</name>
    <dbReference type="NCBI Taxonomy" id="59557"/>
    <lineage>
        <taxon>Eukaryota</taxon>
        <taxon>Fungi</taxon>
        <taxon>Dikarya</taxon>
        <taxon>Ascomycota</taxon>
        <taxon>Pezizomycotina</taxon>
        <taxon>Pezizomycetes</taxon>
        <taxon>Pezizales</taxon>
        <taxon>Tuberaceae</taxon>
        <taxon>Tuber</taxon>
    </lineage>
</organism>
<evidence type="ECO:0000256" key="4">
    <source>
        <dbReference type="SAM" id="MobiDB-lite"/>
    </source>
</evidence>
<feature type="region of interest" description="Disordered" evidence="4">
    <location>
        <begin position="475"/>
        <end position="502"/>
    </location>
</feature>
<dbReference type="InterPro" id="IPR013087">
    <property type="entry name" value="Znf_C2H2_type"/>
</dbReference>
<dbReference type="Pfam" id="PF21719">
    <property type="entry name" value="MIOS_a-sol"/>
    <property type="match status" value="1"/>
</dbReference>
<dbReference type="InterPro" id="IPR037593">
    <property type="entry name" value="MIOS/Sea4"/>
</dbReference>
<evidence type="ECO:0000256" key="2">
    <source>
        <dbReference type="ARBA" id="ARBA00022574"/>
    </source>
</evidence>
<accession>A0A292PK35</accession>
<dbReference type="Pfam" id="PF17034">
    <property type="entry name" value="zinc_ribbon_16"/>
    <property type="match status" value="1"/>
</dbReference>
<sequence length="1071" mass="118193">MADTMNETSAIVRWSPHPRPDNQRFLKIVGRNSREHELSLFAISHQKGDDARDVKIKLVAKHTKVPFVRSAICLSMCLRELIRGRDSASTGLRTMRVRNCSPTAIVSEAYFLRDVVAVGQPSGEVVLLRISDNTSVPLAAKHQRPCNGVSFNCTGQFLATGLDKVRNDTCLNIWDVNQRLGERAGLIGEIGKPLRQLATSETISSVCFMRDDANVFLTGINYRAIKTWDLREPPNNQGMYSSRCAIGITLDLDPNYFASYSEDSAVAVWDRRFIRYAGSGEPALNFVRPADEYGRPGTQITSLRYSCTKYGTFGVLNSGGRLRAYDTAKISDQDPHPGSSLGLYGVPTNVPSAVVEPDKRGGWGDSAASLLGGGMRSGPISRAQNRRTDGQTLFVTRINDLAPMRGSKIEKRIVSFDWMSDPQGTGRGEMLRALCLRGDGSIDVIPSSGVTTSLAWGSRNGLSITSGKDLKILLSPEGPSTDTFGPDDEGRSVEHDEEASSIVRSPSARLGMHENQPAKRSNSVVRREDFLLDPAEVLRNDICVVMRRRVEQGYEMDVRLTEDVYLKNMWMWLQGACESARNNGMVSGLLDLSYMGVLGIWQGSSGKTQDSRLTAARPSMSDWTDTVTNINKRCKRDKFKGESQYPELRVLALAVCGWDFSANELDQEIRRYHSPADKPNKIRLEREGQYAKAAGWALFHGDVERSIKSLSQGGQQMKLMSTAVAGYHSHAQSALTSASANNSNDPSGNIWKDLCRDMSVELDDPYLRSIFAYVSNGDWKDVLDDLGLPIRERLGIALRWLKDSELTNYLADLTLRLVVDGDLDGIVVTGVTEQAINLLQVYINRTGDVQTASLVSAFAVPRYFSDDRVSNWHDSYRHLLNSFRLFHARAKFDVARGKLSRNRTGAMTIDAVQRQVYVRCANCDRSVSQISTTTHHHPNHHHHHHPHHPHAHPQHPSRTGTSGGSGNLSHTAPGASPTKATVCPHCKKSLPRCAVCLLNLGTVAYRKVAVGVGTSAGGGGAERETDREGDYDRWFNFCLACGHGMHAGHAKEWFGLRKVCPVPECGCQCKM</sequence>
<feature type="region of interest" description="Disordered" evidence="4">
    <location>
        <begin position="931"/>
        <end position="974"/>
    </location>
</feature>
<dbReference type="PANTHER" id="PTHR16453:SF9">
    <property type="entry name" value="GATOR COMPLEX PROTEIN MIOS"/>
    <property type="match status" value="1"/>
</dbReference>
<feature type="domain" description="C2H2-type" evidence="5">
    <location>
        <begin position="920"/>
        <end position="942"/>
    </location>
</feature>
<keyword evidence="7" id="KW-1185">Reference proteome</keyword>
<dbReference type="EMBL" id="LN891272">
    <property type="protein sequence ID" value="CUS06968.1"/>
    <property type="molecule type" value="Genomic_DNA"/>
</dbReference>
<dbReference type="InterPro" id="IPR015943">
    <property type="entry name" value="WD40/YVTN_repeat-like_dom_sf"/>
</dbReference>
<name>A0A292PK35_9PEZI</name>
<evidence type="ECO:0000313" key="6">
    <source>
        <dbReference type="EMBL" id="CUS06968.1"/>
    </source>
</evidence>
<dbReference type="InterPro" id="IPR031488">
    <property type="entry name" value="Zn_ribbon_mio"/>
</dbReference>
<protein>
    <recommendedName>
        <fullName evidence="5">C2H2-type domain-containing protein</fullName>
    </recommendedName>
</protein>
<dbReference type="PANTHER" id="PTHR16453">
    <property type="entry name" value="WD40 DOMAIN-CONTAINING PROTEIN MIO FAMILY MEMBER"/>
    <property type="match status" value="1"/>
</dbReference>
<proteinExistence type="inferred from homology"/>
<dbReference type="Proteomes" id="UP001412239">
    <property type="component" value="Unassembled WGS sequence"/>
</dbReference>
<dbReference type="AlphaFoldDB" id="A0A292PK35"/>
<keyword evidence="2" id="KW-0853">WD repeat</keyword>
<dbReference type="GO" id="GO:0005737">
    <property type="term" value="C:cytoplasm"/>
    <property type="evidence" value="ECO:0007669"/>
    <property type="project" value="TreeGrafter"/>
</dbReference>